<organism evidence="1 2">
    <name type="scientific">Saponaria officinalis</name>
    <name type="common">Common soapwort</name>
    <name type="synonym">Lychnis saponaria</name>
    <dbReference type="NCBI Taxonomy" id="3572"/>
    <lineage>
        <taxon>Eukaryota</taxon>
        <taxon>Viridiplantae</taxon>
        <taxon>Streptophyta</taxon>
        <taxon>Embryophyta</taxon>
        <taxon>Tracheophyta</taxon>
        <taxon>Spermatophyta</taxon>
        <taxon>Magnoliopsida</taxon>
        <taxon>eudicotyledons</taxon>
        <taxon>Gunneridae</taxon>
        <taxon>Pentapetalae</taxon>
        <taxon>Caryophyllales</taxon>
        <taxon>Caryophyllaceae</taxon>
        <taxon>Caryophylleae</taxon>
        <taxon>Saponaria</taxon>
    </lineage>
</organism>
<evidence type="ECO:0000313" key="1">
    <source>
        <dbReference type="EMBL" id="KAK9751031.1"/>
    </source>
</evidence>
<reference evidence="1" key="1">
    <citation type="submission" date="2024-03" db="EMBL/GenBank/DDBJ databases">
        <title>WGS assembly of Saponaria officinalis var. Norfolk2.</title>
        <authorList>
            <person name="Jenkins J."/>
            <person name="Shu S."/>
            <person name="Grimwood J."/>
            <person name="Barry K."/>
            <person name="Goodstein D."/>
            <person name="Schmutz J."/>
            <person name="Leebens-Mack J."/>
            <person name="Osbourn A."/>
        </authorList>
    </citation>
    <scope>NUCLEOTIDE SEQUENCE [LARGE SCALE GENOMIC DNA]</scope>
    <source>
        <strain evidence="1">JIC</strain>
    </source>
</reference>
<accession>A0AAW1MXB6</accession>
<evidence type="ECO:0000313" key="2">
    <source>
        <dbReference type="Proteomes" id="UP001443914"/>
    </source>
</evidence>
<name>A0AAW1MXB6_SAPOF</name>
<keyword evidence="2" id="KW-1185">Reference proteome</keyword>
<protein>
    <submittedName>
        <fullName evidence="1">Uncharacterized protein</fullName>
    </submittedName>
</protein>
<gene>
    <name evidence="1" type="ORF">RND81_02G237100</name>
</gene>
<dbReference type="Proteomes" id="UP001443914">
    <property type="component" value="Unassembled WGS sequence"/>
</dbReference>
<comment type="caution">
    <text evidence="1">The sequence shown here is derived from an EMBL/GenBank/DDBJ whole genome shotgun (WGS) entry which is preliminary data.</text>
</comment>
<proteinExistence type="predicted"/>
<dbReference type="EMBL" id="JBDFQZ010000002">
    <property type="protein sequence ID" value="KAK9751031.1"/>
    <property type="molecule type" value="Genomic_DNA"/>
</dbReference>
<dbReference type="AlphaFoldDB" id="A0AAW1MXB6"/>
<sequence length="177" mass="21319">MRFSFDSLNEVKVTCSRYQAQHSVFNNEDLMNKIFNFVKRRKDKANIVMVCRNWCQLFMFHRSAPRLELAFRRSLRINDVNGVRIIRRGSRIIYQRCKCFMTLDFLAKVVLHYKQSKNRFQRSHLNVLDAIEMDRVRELLFSPHDDNWPYKMGNEIASMILLRESVSYWDLPTQMDV</sequence>